<keyword evidence="1" id="KW-0732">Signal</keyword>
<organism evidence="2 3">
    <name type="scientific">Folsomia candida</name>
    <name type="common">Springtail</name>
    <dbReference type="NCBI Taxonomy" id="158441"/>
    <lineage>
        <taxon>Eukaryota</taxon>
        <taxon>Metazoa</taxon>
        <taxon>Ecdysozoa</taxon>
        <taxon>Arthropoda</taxon>
        <taxon>Hexapoda</taxon>
        <taxon>Collembola</taxon>
        <taxon>Entomobryomorpha</taxon>
        <taxon>Isotomoidea</taxon>
        <taxon>Isotomidae</taxon>
        <taxon>Proisotominae</taxon>
        <taxon>Folsomia</taxon>
    </lineage>
</organism>
<dbReference type="Proteomes" id="UP000198287">
    <property type="component" value="Unassembled WGS sequence"/>
</dbReference>
<proteinExistence type="predicted"/>
<dbReference type="EMBL" id="LNIX01000010">
    <property type="protein sequence ID" value="OXA49721.1"/>
    <property type="molecule type" value="Genomic_DNA"/>
</dbReference>
<accession>A0A226DYF2</accession>
<keyword evidence="3" id="KW-1185">Reference proteome</keyword>
<sequence length="228" mass="26385">MLRAFPKLTVLTLGIHICPVLEAILRTFEGASQLESVYLIVRSEWVTPKIVAQYPLLMQPHWIQIPITKIVFVNFVGIEYTEFRKDVSFLQLLLNRCFLTLEEFEITELTAHMDSPKVIIYFPRMPRLKKIKLVQRPWPPHVCYRYFTPQVQDDDPAIQFPALELDRPRGRRRRPYVADAGTILRAAAAGTILRAAAAEKFDFLYLQHCGAAPRRRRRAAPPTPPKNH</sequence>
<evidence type="ECO:0000313" key="2">
    <source>
        <dbReference type="EMBL" id="OXA49721.1"/>
    </source>
</evidence>
<evidence type="ECO:0000313" key="3">
    <source>
        <dbReference type="Proteomes" id="UP000198287"/>
    </source>
</evidence>
<protein>
    <submittedName>
        <fullName evidence="2">Uncharacterized protein</fullName>
    </submittedName>
</protein>
<dbReference type="AlphaFoldDB" id="A0A226DYF2"/>
<gene>
    <name evidence="2" type="ORF">Fcan01_15431</name>
</gene>
<feature type="signal peptide" evidence="1">
    <location>
        <begin position="1"/>
        <end position="23"/>
    </location>
</feature>
<evidence type="ECO:0000256" key="1">
    <source>
        <dbReference type="SAM" id="SignalP"/>
    </source>
</evidence>
<feature type="chain" id="PRO_5012398147" evidence="1">
    <location>
        <begin position="24"/>
        <end position="228"/>
    </location>
</feature>
<name>A0A226DYF2_FOLCA</name>
<reference evidence="2 3" key="1">
    <citation type="submission" date="2015-12" db="EMBL/GenBank/DDBJ databases">
        <title>The genome of Folsomia candida.</title>
        <authorList>
            <person name="Faddeeva A."/>
            <person name="Derks M.F."/>
            <person name="Anvar Y."/>
            <person name="Smit S."/>
            <person name="Van Straalen N."/>
            <person name="Roelofs D."/>
        </authorList>
    </citation>
    <scope>NUCLEOTIDE SEQUENCE [LARGE SCALE GENOMIC DNA]</scope>
    <source>
        <strain evidence="2 3">VU population</strain>
        <tissue evidence="2">Whole body</tissue>
    </source>
</reference>
<comment type="caution">
    <text evidence="2">The sequence shown here is derived from an EMBL/GenBank/DDBJ whole genome shotgun (WGS) entry which is preliminary data.</text>
</comment>